<evidence type="ECO:0000256" key="1">
    <source>
        <dbReference type="ARBA" id="ARBA00022737"/>
    </source>
</evidence>
<evidence type="ECO:0000256" key="3">
    <source>
        <dbReference type="SAM" id="MobiDB-lite"/>
    </source>
</evidence>
<feature type="region of interest" description="Disordered" evidence="3">
    <location>
        <begin position="157"/>
        <end position="183"/>
    </location>
</feature>
<dbReference type="PANTHER" id="PTHR47942">
    <property type="entry name" value="TETRATRICOPEPTIDE REPEAT (TPR)-LIKE SUPERFAMILY PROTEIN-RELATED"/>
    <property type="match status" value="1"/>
</dbReference>
<protein>
    <submittedName>
        <fullName evidence="4">Pentatricopeptide repeat</fullName>
    </submittedName>
</protein>
<dbReference type="PROSITE" id="PS51375">
    <property type="entry name" value="PPR"/>
    <property type="match status" value="6"/>
</dbReference>
<dbReference type="InterPro" id="IPR051222">
    <property type="entry name" value="PPR/CCM1_RNA-binding"/>
</dbReference>
<keyword evidence="1" id="KW-0677">Repeat</keyword>
<proteinExistence type="predicted"/>
<accession>A0AAN8W3Y6</accession>
<evidence type="ECO:0000256" key="2">
    <source>
        <dbReference type="PROSITE-ProRule" id="PRU00708"/>
    </source>
</evidence>
<sequence>MALYLSKFIKPSNAHFLPNLRSNYFLHGQLFTTDSISLNHEQILRRGGIRRQQMCFSHCCSLSMSRSHHHCPNRTLSPPRFQIPHILSHPFSLSLLFPRQKTLLNNPTSHHSLPPKNSLVSCAGVSNDPYLWEPRSSSGVNHNGLSNHAYLSNPRCFSSDSDEGSDSDGEIDGGIEGGDISRVKSSADPMEVDRVYKVIDELFALDRSMEAVLDQCGIQLSHDLVVDVLERFRHARKPAFWFFSWAATKPGFEHDSRTYNSMFAILGRTRQFETMVSMLDEMGEKGVLNMETFIIAIRAFAASKERKKAVGLFELMKKHKFKIGVDTINCLLGRAKLGKEAQKLFETLEGRFTPNLQTYSVLLNGWCRLKNLLEAGTVWNEMIDNGFKPDIVAHNTMIEGLLKAKRRSDASKLFMVMKAKGPNPNVRTFTIMIRDLCKQGTMEQAVGYFYEMLDSGCKPDAAVYTSLMTGYGNLKRMDKVYRLLVEMKDKGCPPDAHTYNALIKLMSNRRMPDDSVMIYKKMIQNGIEPTIHTYNMMMKSYFQTRNYEMGLIRYGKSKEACRYIEEMIEKGMKAPQLDYNKFAADFSQAGRPDILEELARKMKFAGKFEVANFFARWVR</sequence>
<feature type="repeat" description="PPR" evidence="2">
    <location>
        <begin position="425"/>
        <end position="459"/>
    </location>
</feature>
<feature type="repeat" description="PPR" evidence="2">
    <location>
        <begin position="355"/>
        <end position="389"/>
    </location>
</feature>
<evidence type="ECO:0000313" key="5">
    <source>
        <dbReference type="Proteomes" id="UP001370490"/>
    </source>
</evidence>
<evidence type="ECO:0000313" key="4">
    <source>
        <dbReference type="EMBL" id="KAK6941077.1"/>
    </source>
</evidence>
<dbReference type="SUPFAM" id="SSF81901">
    <property type="entry name" value="HCP-like"/>
    <property type="match status" value="1"/>
</dbReference>
<dbReference type="PANTHER" id="PTHR47942:SF48">
    <property type="entry name" value="OS05G0355200 PROTEIN"/>
    <property type="match status" value="1"/>
</dbReference>
<feature type="repeat" description="PPR" evidence="2">
    <location>
        <begin position="495"/>
        <end position="529"/>
    </location>
</feature>
<feature type="repeat" description="PPR" evidence="2">
    <location>
        <begin position="390"/>
        <end position="424"/>
    </location>
</feature>
<keyword evidence="5" id="KW-1185">Reference proteome</keyword>
<dbReference type="Pfam" id="PF01535">
    <property type="entry name" value="PPR"/>
    <property type="match status" value="3"/>
</dbReference>
<feature type="repeat" description="PPR" evidence="2">
    <location>
        <begin position="460"/>
        <end position="494"/>
    </location>
</feature>
<dbReference type="InterPro" id="IPR011990">
    <property type="entry name" value="TPR-like_helical_dom_sf"/>
</dbReference>
<name>A0AAN8W3Y6_9MAGN</name>
<dbReference type="EMBL" id="JBAMMX010000005">
    <property type="protein sequence ID" value="KAK6941077.1"/>
    <property type="molecule type" value="Genomic_DNA"/>
</dbReference>
<reference evidence="4 5" key="1">
    <citation type="submission" date="2023-12" db="EMBL/GenBank/DDBJ databases">
        <title>A high-quality genome assembly for Dillenia turbinata (Dilleniales).</title>
        <authorList>
            <person name="Chanderbali A."/>
        </authorList>
    </citation>
    <scope>NUCLEOTIDE SEQUENCE [LARGE SCALE GENOMIC DNA]</scope>
    <source>
        <strain evidence="4">LSX21</strain>
        <tissue evidence="4">Leaf</tissue>
    </source>
</reference>
<organism evidence="4 5">
    <name type="scientific">Dillenia turbinata</name>
    <dbReference type="NCBI Taxonomy" id="194707"/>
    <lineage>
        <taxon>Eukaryota</taxon>
        <taxon>Viridiplantae</taxon>
        <taxon>Streptophyta</taxon>
        <taxon>Embryophyta</taxon>
        <taxon>Tracheophyta</taxon>
        <taxon>Spermatophyta</taxon>
        <taxon>Magnoliopsida</taxon>
        <taxon>eudicotyledons</taxon>
        <taxon>Gunneridae</taxon>
        <taxon>Pentapetalae</taxon>
        <taxon>Dilleniales</taxon>
        <taxon>Dilleniaceae</taxon>
        <taxon>Dillenia</taxon>
    </lineage>
</organism>
<feature type="repeat" description="PPR" evidence="2">
    <location>
        <begin position="255"/>
        <end position="289"/>
    </location>
</feature>
<dbReference type="NCBIfam" id="TIGR00756">
    <property type="entry name" value="PPR"/>
    <property type="match status" value="6"/>
</dbReference>
<dbReference type="Proteomes" id="UP001370490">
    <property type="component" value="Unassembled WGS sequence"/>
</dbReference>
<dbReference type="Gene3D" id="1.25.40.10">
    <property type="entry name" value="Tetratricopeptide repeat domain"/>
    <property type="match status" value="3"/>
</dbReference>
<dbReference type="InterPro" id="IPR002885">
    <property type="entry name" value="PPR_rpt"/>
</dbReference>
<dbReference type="Pfam" id="PF13041">
    <property type="entry name" value="PPR_2"/>
    <property type="match status" value="2"/>
</dbReference>
<dbReference type="Pfam" id="PF13812">
    <property type="entry name" value="PPR_3"/>
    <property type="match status" value="1"/>
</dbReference>
<comment type="caution">
    <text evidence="4">The sequence shown here is derived from an EMBL/GenBank/DDBJ whole genome shotgun (WGS) entry which is preliminary data.</text>
</comment>
<feature type="compositionally biased region" description="Acidic residues" evidence="3">
    <location>
        <begin position="160"/>
        <end position="173"/>
    </location>
</feature>
<gene>
    <name evidence="4" type="ORF">RJ641_030608</name>
</gene>
<dbReference type="AlphaFoldDB" id="A0AAN8W3Y6"/>